<proteinExistence type="predicted"/>
<dbReference type="EMBL" id="JAJNBZ010000002">
    <property type="protein sequence ID" value="MCE5168422.1"/>
    <property type="molecule type" value="Genomic_DNA"/>
</dbReference>
<dbReference type="Proteomes" id="UP001199916">
    <property type="component" value="Unassembled WGS sequence"/>
</dbReference>
<dbReference type="RefSeq" id="WP_019420834.1">
    <property type="nucleotide sequence ID" value="NZ_JAJNBZ010000002.1"/>
</dbReference>
<sequence length="303" mass="34610">MILTVEERDSILSELNEQQRDFLSKQLVRSRRTVFANAMAKEKGFHIPENADPEDIEALLDEWVYTGYIDAGSVSPELRCECGRSLRYQHQVEHKKTGEVKKFGIEHLKEHLGIDASMVSAIKKGFDAIDYELDEMLIKRKSDWQPNPEMLDIEGLPEDVMSHLKLGLPLLDRQVKRLRQQPPARKVWIDNYTPPVQEPSSNEDMLLDLFTWQEEPMAPKPSAASSGLPASLHAPIQAYIAGGVRSARVICELLIREQHADEERFLTGKPKIFIEVCRFIEQSYPNASVQALDKEDRSYSIPE</sequence>
<reference evidence="1 2" key="1">
    <citation type="submission" date="2021-11" db="EMBL/GenBank/DDBJ databases">
        <title>Draft genome sequence of Paenibacillus profundus YoMME, a new Gram-positive bacteria with exoelectrogenic properties.</title>
        <authorList>
            <person name="Hubenova Y."/>
            <person name="Hubenova E."/>
            <person name="Manasiev Y."/>
            <person name="Peykov S."/>
            <person name="Mitov M."/>
        </authorList>
    </citation>
    <scope>NUCLEOTIDE SEQUENCE [LARGE SCALE GENOMIC DNA]</scope>
    <source>
        <strain evidence="1 2">YoMME</strain>
    </source>
</reference>
<protein>
    <submittedName>
        <fullName evidence="1">DUF3895 domain-containing protein</fullName>
    </submittedName>
</protein>
<evidence type="ECO:0000313" key="1">
    <source>
        <dbReference type="EMBL" id="MCE5168422.1"/>
    </source>
</evidence>
<keyword evidence="2" id="KW-1185">Reference proteome</keyword>
<accession>A0ABS8YAL5</accession>
<organism evidence="1 2">
    <name type="scientific">Paenibacillus profundus</name>
    <dbReference type="NCBI Taxonomy" id="1173085"/>
    <lineage>
        <taxon>Bacteria</taxon>
        <taxon>Bacillati</taxon>
        <taxon>Bacillota</taxon>
        <taxon>Bacilli</taxon>
        <taxon>Bacillales</taxon>
        <taxon>Paenibacillaceae</taxon>
        <taxon>Paenibacillus</taxon>
    </lineage>
</organism>
<gene>
    <name evidence="1" type="ORF">LQV63_03720</name>
</gene>
<comment type="caution">
    <text evidence="1">The sequence shown here is derived from an EMBL/GenBank/DDBJ whole genome shotgun (WGS) entry which is preliminary data.</text>
</comment>
<evidence type="ECO:0000313" key="2">
    <source>
        <dbReference type="Proteomes" id="UP001199916"/>
    </source>
</evidence>
<name>A0ABS8YAL5_9BACL</name>